<dbReference type="PANTHER" id="PTHR48207:SF3">
    <property type="entry name" value="SUCCINATE--HYDROXYMETHYLGLUTARATE COA-TRANSFERASE"/>
    <property type="match status" value="1"/>
</dbReference>
<dbReference type="InterPro" id="IPR003673">
    <property type="entry name" value="CoA-Trfase_fam_III"/>
</dbReference>
<evidence type="ECO:0000313" key="3">
    <source>
        <dbReference type="Proteomes" id="UP000255505"/>
    </source>
</evidence>
<protein>
    <submittedName>
        <fullName evidence="2">L-carnitine dehydratase/bile acid-inducible protein F</fullName>
    </submittedName>
</protein>
<dbReference type="Pfam" id="PF02515">
    <property type="entry name" value="CoA_transf_3"/>
    <property type="match status" value="1"/>
</dbReference>
<dbReference type="GO" id="GO:0008410">
    <property type="term" value="F:CoA-transferase activity"/>
    <property type="evidence" value="ECO:0007669"/>
    <property type="project" value="TreeGrafter"/>
</dbReference>
<proteinExistence type="predicted"/>
<dbReference type="PANTHER" id="PTHR48207">
    <property type="entry name" value="SUCCINATE--HYDROXYMETHYLGLUTARATE COA-TRANSFERASE"/>
    <property type="match status" value="1"/>
</dbReference>
<sequence length="421" mass="46165">MLTGFRVLDITQIVAGPTCTRILAEMGAEVVKLELAPFGDRTRVGGLRSRKPEHKRCSQSTYFVQHNHSKKSLALNLKDNKARELVLKMIPQFDVLVENFSPGVMDRFGLGYDVLKTINPRLVMCSISLAGQKGVLASKPGYDYVAQAYAGITDLIGDAEGSPALITMAIGDASTGVAAAMAIGFALLHRERTGEGQYLETSLLDTYFNMHEVAVPRVSLRQGYEPTRTGSQHPDGGPTGIFRCGDGTYLTLATLPHQWEQVALALGRDDLLTDPRFATAALRRDNNDQLKEIVESWLATFASRDAAIEALERQRIPCAPVLTLREAMNHPHLRERGVVRAVRDPYLGEFQIPGPAARFSAWEYPSSLKADLLGEHNEQVLKAFAGLEDAEIDALYAEGVLVRDRLLEPNAVPTAEAEVSR</sequence>
<accession>A0A375GYE6</accession>
<dbReference type="InterPro" id="IPR050483">
    <property type="entry name" value="CoA-transferase_III_domain"/>
</dbReference>
<keyword evidence="1" id="KW-0808">Transferase</keyword>
<dbReference type="EMBL" id="LT991976">
    <property type="protein sequence ID" value="SPK72502.1"/>
    <property type="molecule type" value="Genomic_DNA"/>
</dbReference>
<dbReference type="Gene3D" id="3.30.1540.10">
    <property type="entry name" value="formyl-coa transferase, domain 3"/>
    <property type="match status" value="1"/>
</dbReference>
<reference evidence="2 3" key="1">
    <citation type="submission" date="2018-01" db="EMBL/GenBank/DDBJ databases">
        <authorList>
            <person name="Gaut B.S."/>
            <person name="Morton B.R."/>
            <person name="Clegg M.T."/>
            <person name="Duvall M.R."/>
        </authorList>
    </citation>
    <scope>NUCLEOTIDE SEQUENCE [LARGE SCALE GENOMIC DNA]</scope>
    <source>
        <strain evidence="2">Cupriavidus taiwanensis LMG 19425</strain>
    </source>
</reference>
<evidence type="ECO:0000313" key="2">
    <source>
        <dbReference type="EMBL" id="SPK72502.1"/>
    </source>
</evidence>
<dbReference type="InterPro" id="IPR044855">
    <property type="entry name" value="CoA-Trfase_III_dom3_sf"/>
</dbReference>
<dbReference type="InterPro" id="IPR023606">
    <property type="entry name" value="CoA-Trfase_III_dom_1_sf"/>
</dbReference>
<dbReference type="SUPFAM" id="SSF89796">
    <property type="entry name" value="CoA-transferase family III (CaiB/BaiF)"/>
    <property type="match status" value="1"/>
</dbReference>
<organism evidence="2 3">
    <name type="scientific">Cupriavidus taiwanensis</name>
    <dbReference type="NCBI Taxonomy" id="164546"/>
    <lineage>
        <taxon>Bacteria</taxon>
        <taxon>Pseudomonadati</taxon>
        <taxon>Pseudomonadota</taxon>
        <taxon>Betaproteobacteria</taxon>
        <taxon>Burkholderiales</taxon>
        <taxon>Burkholderiaceae</taxon>
        <taxon>Cupriavidus</taxon>
    </lineage>
</organism>
<dbReference type="AlphaFoldDB" id="A0A375GYE6"/>
<dbReference type="Proteomes" id="UP000255505">
    <property type="component" value="Chromosome I"/>
</dbReference>
<dbReference type="Gene3D" id="3.40.50.10540">
    <property type="entry name" value="Crotonobetainyl-coa:carnitine coa-transferase, domain 1"/>
    <property type="match status" value="1"/>
</dbReference>
<evidence type="ECO:0000256" key="1">
    <source>
        <dbReference type="ARBA" id="ARBA00022679"/>
    </source>
</evidence>
<name>A0A375GYE6_9BURK</name>
<gene>
    <name evidence="2" type="ORF">CT19425_70202</name>
</gene>
<dbReference type="RefSeq" id="WP_115662283.1">
    <property type="nucleotide sequence ID" value="NZ_JAYMSA010000001.1"/>
</dbReference>